<dbReference type="Pfam" id="PF06546">
    <property type="entry name" value="Vert_HS_TF"/>
    <property type="match status" value="1"/>
</dbReference>
<feature type="compositionally biased region" description="Gly residues" evidence="10">
    <location>
        <begin position="1"/>
        <end position="14"/>
    </location>
</feature>
<evidence type="ECO:0000256" key="5">
    <source>
        <dbReference type="ARBA" id="ARBA00023125"/>
    </source>
</evidence>
<evidence type="ECO:0000256" key="4">
    <source>
        <dbReference type="ARBA" id="ARBA00023016"/>
    </source>
</evidence>
<evidence type="ECO:0000256" key="9">
    <source>
        <dbReference type="RuleBase" id="RU004020"/>
    </source>
</evidence>
<evidence type="ECO:0000256" key="3">
    <source>
        <dbReference type="ARBA" id="ARBA00023015"/>
    </source>
</evidence>
<keyword evidence="13" id="KW-1185">Reference proteome</keyword>
<dbReference type="PRINTS" id="PR00056">
    <property type="entry name" value="HSFDOMAIN"/>
</dbReference>
<dbReference type="SMART" id="SM00415">
    <property type="entry name" value="HSF"/>
    <property type="match status" value="1"/>
</dbReference>
<dbReference type="InterPro" id="IPR036390">
    <property type="entry name" value="WH_DNA-bd_sf"/>
</dbReference>
<dbReference type="InterPro" id="IPR010542">
    <property type="entry name" value="Vert_HSTF_C"/>
</dbReference>
<name>A0A8C5BTC3_GADMO</name>
<dbReference type="GeneTree" id="ENSGT00940000163549"/>
<evidence type="ECO:0000313" key="13">
    <source>
        <dbReference type="Proteomes" id="UP000694546"/>
    </source>
</evidence>
<evidence type="ECO:0000313" key="12">
    <source>
        <dbReference type="Ensembl" id="ENSGMOP00000050331.1"/>
    </source>
</evidence>
<keyword evidence="8" id="KW-0539">Nucleus</keyword>
<dbReference type="GO" id="GO:0005634">
    <property type="term" value="C:nucleus"/>
    <property type="evidence" value="ECO:0007669"/>
    <property type="project" value="UniProtKB-SubCell"/>
</dbReference>
<dbReference type="GO" id="GO:0003700">
    <property type="term" value="F:DNA-binding transcription factor activity"/>
    <property type="evidence" value="ECO:0007669"/>
    <property type="project" value="InterPro"/>
</dbReference>
<keyword evidence="6" id="KW-0010">Activator</keyword>
<dbReference type="PANTHER" id="PTHR10015">
    <property type="entry name" value="HEAT SHOCK TRANSCRIPTION FACTOR"/>
    <property type="match status" value="1"/>
</dbReference>
<keyword evidence="3" id="KW-0805">Transcription regulation</keyword>
<feature type="domain" description="HSF-type DNA-binding" evidence="11">
    <location>
        <begin position="65"/>
        <end position="89"/>
    </location>
</feature>
<evidence type="ECO:0000256" key="8">
    <source>
        <dbReference type="ARBA" id="ARBA00023242"/>
    </source>
</evidence>
<evidence type="ECO:0000256" key="10">
    <source>
        <dbReference type="SAM" id="MobiDB-lite"/>
    </source>
</evidence>
<feature type="region of interest" description="Disordered" evidence="10">
    <location>
        <begin position="1"/>
        <end position="20"/>
    </location>
</feature>
<keyword evidence="4" id="KW-0346">Stress response</keyword>
<proteinExistence type="inferred from homology"/>
<protein>
    <recommendedName>
        <fullName evidence="11">HSF-type DNA-binding domain-containing protein</fullName>
    </recommendedName>
</protein>
<dbReference type="Pfam" id="PF00447">
    <property type="entry name" value="HSF_DNA-bind"/>
    <property type="match status" value="1"/>
</dbReference>
<comment type="subcellular location">
    <subcellularLocation>
        <location evidence="1">Nucleus</location>
    </subcellularLocation>
</comment>
<dbReference type="GO" id="GO:0043565">
    <property type="term" value="F:sequence-specific DNA binding"/>
    <property type="evidence" value="ECO:0007669"/>
    <property type="project" value="InterPro"/>
</dbReference>
<dbReference type="Proteomes" id="UP000694546">
    <property type="component" value="Chromosome 22"/>
</dbReference>
<reference evidence="12" key="2">
    <citation type="submission" date="2025-09" db="UniProtKB">
        <authorList>
            <consortium name="Ensembl"/>
        </authorList>
    </citation>
    <scope>IDENTIFICATION</scope>
</reference>
<evidence type="ECO:0000256" key="1">
    <source>
        <dbReference type="ARBA" id="ARBA00004123"/>
    </source>
</evidence>
<keyword evidence="5" id="KW-0238">DNA-binding</keyword>
<feature type="region of interest" description="Disordered" evidence="10">
    <location>
        <begin position="459"/>
        <end position="487"/>
    </location>
</feature>
<evidence type="ECO:0000256" key="2">
    <source>
        <dbReference type="ARBA" id="ARBA00006403"/>
    </source>
</evidence>
<dbReference type="SUPFAM" id="SSF46785">
    <property type="entry name" value="Winged helix' DNA-binding domain"/>
    <property type="match status" value="1"/>
</dbReference>
<comment type="similarity">
    <text evidence="2 9">Belongs to the HSF family.</text>
</comment>
<dbReference type="InterPro" id="IPR036388">
    <property type="entry name" value="WH-like_DNA-bd_sf"/>
</dbReference>
<evidence type="ECO:0000256" key="6">
    <source>
        <dbReference type="ARBA" id="ARBA00023159"/>
    </source>
</evidence>
<sequence>MDLHGGPGGGGGPPGVSNPNPNVPAFLTKLWMLVEDPDTDDLICWSPSGSSFHVLEHARFSKDVLPKFFKHNNMASFIRQLNMYGFRKVVHMEHGGLLKPEKEDTEFQHPFFSRGQQQLLDHIKRKVPPVSSGKQEEGKVYPEEVSKILNDMQLMKGKQENIDSKITTMKHENEALWREVATLRQKHAQQQKVVNKLIQFLVSLVQPNRVIGMKRKLPLMLSDSSSTHSIPKYSRQYSLEPLQATPAISAPAGSVTSGPIISDITELVTPTSTELSSDWIDAPDSPVILVKEEPSSPDLKDTPLSPTTFFNSILMDHEGANPSAANRLSGRVVFTSSSFVRSIWCSVSLSLPPCLSVACLDSALYCRSELSEHLEDIDSSLENLHHLLNGQNINIDSSPLFEFFSSPGSACADFDLDSLDTVRKQLVQYSTTPILMPEPMGCLGGVADLPSLLQLQEDSFYSPPLPEDHPSVSTTTTSSSTQHPNFL</sequence>
<dbReference type="AlphaFoldDB" id="A0A8C5BTC3"/>
<dbReference type="OMA" id="LICWSPQ"/>
<dbReference type="PROSITE" id="PS00434">
    <property type="entry name" value="HSF_DOMAIN"/>
    <property type="match status" value="1"/>
</dbReference>
<dbReference type="Gene3D" id="1.10.10.10">
    <property type="entry name" value="Winged helix-like DNA-binding domain superfamily/Winged helix DNA-binding domain"/>
    <property type="match status" value="1"/>
</dbReference>
<dbReference type="Ensembl" id="ENSGMOT00000061645.1">
    <property type="protein sequence ID" value="ENSGMOP00000050331.1"/>
    <property type="gene ID" value="ENSGMOG00000000596.2"/>
</dbReference>
<evidence type="ECO:0000259" key="11">
    <source>
        <dbReference type="PROSITE" id="PS00434"/>
    </source>
</evidence>
<evidence type="ECO:0000256" key="7">
    <source>
        <dbReference type="ARBA" id="ARBA00023163"/>
    </source>
</evidence>
<dbReference type="PANTHER" id="PTHR10015:SF274">
    <property type="entry name" value="HEAT SHOCK FACTOR PROTEIN 1"/>
    <property type="match status" value="1"/>
</dbReference>
<keyword evidence="7" id="KW-0804">Transcription</keyword>
<accession>A0A8C5BTC3</accession>
<reference evidence="12" key="1">
    <citation type="submission" date="2025-08" db="UniProtKB">
        <authorList>
            <consortium name="Ensembl"/>
        </authorList>
    </citation>
    <scope>IDENTIFICATION</scope>
</reference>
<feature type="compositionally biased region" description="Low complexity" evidence="10">
    <location>
        <begin position="471"/>
        <end position="481"/>
    </location>
</feature>
<organism evidence="12 13">
    <name type="scientific">Gadus morhua</name>
    <name type="common">Atlantic cod</name>
    <dbReference type="NCBI Taxonomy" id="8049"/>
    <lineage>
        <taxon>Eukaryota</taxon>
        <taxon>Metazoa</taxon>
        <taxon>Chordata</taxon>
        <taxon>Craniata</taxon>
        <taxon>Vertebrata</taxon>
        <taxon>Euteleostomi</taxon>
        <taxon>Actinopterygii</taxon>
        <taxon>Neopterygii</taxon>
        <taxon>Teleostei</taxon>
        <taxon>Neoteleostei</taxon>
        <taxon>Acanthomorphata</taxon>
        <taxon>Zeiogadaria</taxon>
        <taxon>Gadariae</taxon>
        <taxon>Gadiformes</taxon>
        <taxon>Gadoidei</taxon>
        <taxon>Gadidae</taxon>
        <taxon>Gadus</taxon>
    </lineage>
</organism>
<dbReference type="InterPro" id="IPR000232">
    <property type="entry name" value="HSF_DNA-bd"/>
</dbReference>